<organism evidence="3 4">
    <name type="scientific">Plasmopara halstedii</name>
    <name type="common">Downy mildew of sunflower</name>
    <dbReference type="NCBI Taxonomy" id="4781"/>
    <lineage>
        <taxon>Eukaryota</taxon>
        <taxon>Sar</taxon>
        <taxon>Stramenopiles</taxon>
        <taxon>Oomycota</taxon>
        <taxon>Peronosporomycetes</taxon>
        <taxon>Peronosporales</taxon>
        <taxon>Peronosporaceae</taxon>
        <taxon>Plasmopara</taxon>
    </lineage>
</organism>
<evidence type="ECO:0000313" key="3">
    <source>
        <dbReference type="EMBL" id="CEG49909.1"/>
    </source>
</evidence>
<dbReference type="CDD" id="cd19757">
    <property type="entry name" value="Bbox1"/>
    <property type="match status" value="1"/>
</dbReference>
<keyword evidence="4" id="KW-1185">Reference proteome</keyword>
<feature type="coiled-coil region" evidence="1">
    <location>
        <begin position="634"/>
        <end position="668"/>
    </location>
</feature>
<feature type="compositionally biased region" description="Basic and acidic residues" evidence="2">
    <location>
        <begin position="296"/>
        <end position="342"/>
    </location>
</feature>
<dbReference type="GeneID" id="36402700"/>
<proteinExistence type="predicted"/>
<dbReference type="EMBL" id="CCYD01003101">
    <property type="protein sequence ID" value="CEG49909.1"/>
    <property type="molecule type" value="Genomic_DNA"/>
</dbReference>
<keyword evidence="1" id="KW-0175">Coiled coil</keyword>
<dbReference type="OrthoDB" id="165525at2759"/>
<evidence type="ECO:0000313" key="4">
    <source>
        <dbReference type="Proteomes" id="UP000054928"/>
    </source>
</evidence>
<evidence type="ECO:0000256" key="2">
    <source>
        <dbReference type="SAM" id="MobiDB-lite"/>
    </source>
</evidence>
<feature type="region of interest" description="Disordered" evidence="2">
    <location>
        <begin position="284"/>
        <end position="354"/>
    </location>
</feature>
<dbReference type="OMA" id="HMSNNIT"/>
<evidence type="ECO:0000256" key="1">
    <source>
        <dbReference type="SAM" id="Coils"/>
    </source>
</evidence>
<name>A0A0P1B541_PLAHL</name>
<accession>A0A0P1B541</accession>
<reference evidence="4" key="1">
    <citation type="submission" date="2014-09" db="EMBL/GenBank/DDBJ databases">
        <authorList>
            <person name="Sharma Rahul"/>
            <person name="Thines Marco"/>
        </authorList>
    </citation>
    <scope>NUCLEOTIDE SEQUENCE [LARGE SCALE GENOMIC DNA]</scope>
</reference>
<dbReference type="RefSeq" id="XP_024586278.1">
    <property type="nucleotide sequence ID" value="XM_024721150.1"/>
</dbReference>
<sequence>MDGNNGWSSILTNAVVQCSCKSERQLYMYGINSTRCPQCQTRLHSGINACIMCNYNRDALRKCRRCSQNDPVMWCAECDAFFCIHCYKKPHVLMLGSYIPHHCFAIDSASGKHLVEAAWSNEFLTMVRATYRLRLYGEVQVNDARSTVQHIAADARGGVCPTVLAAVVSSTTATSATPRNESKASETVSTVFATGAPKAGMSEHTRKRESPNIEDESELKLARTDPSLKSDGKCPASIMDSMILYERVKAMHDLRAAQANTPHARLPKPLKQSNVQDKLLVQSMRNRDSSQQWESHTPEEVTRVITHEEQERKREKDKVEQQQQIEERPHPIEDRGQEDYPRQKIKTLQQKNERQYGCRRQDISLWREQQHWRDADQDQQRHQRLNHEHEYMQELVSRRQVAAQSLGLDGRSYDPHSTLPRRPYSVDVLSHATGFQLLSSSTARDLSFQGTDDVFSITNTGPHTYATCKPASAQLSSFETGVQDHDNDNYHIVVRNLNAQQHYQPPGFSNQIVLQHRIAKTGEENFNCNKVCENDELRAIWVGDYDNFNALVMQLDNEIMQRTKEVHEFVHRSNNLAFPESLKLQIDRLRVRRDAAFSKRLESVARVLTTSEAVRSFAQQNEHADRWNDVPAVMHSSHKKCAELATNIRELERQAQKLREEIDKAVSCGNPSQMQNVAQLGAHIADLERKISIANGERDKQFIFMFQYSNTLRNVVLNERVASGSSNKLSADEE</sequence>
<evidence type="ECO:0008006" key="5">
    <source>
        <dbReference type="Google" id="ProtNLM"/>
    </source>
</evidence>
<feature type="region of interest" description="Disordered" evidence="2">
    <location>
        <begin position="198"/>
        <end position="219"/>
    </location>
</feature>
<dbReference type="Proteomes" id="UP000054928">
    <property type="component" value="Unassembled WGS sequence"/>
</dbReference>
<dbReference type="AlphaFoldDB" id="A0A0P1B541"/>
<feature type="compositionally biased region" description="Basic and acidic residues" evidence="2">
    <location>
        <begin position="201"/>
        <end position="211"/>
    </location>
</feature>
<protein>
    <recommendedName>
        <fullName evidence="5">B box-type domain-containing protein</fullName>
    </recommendedName>
</protein>